<evidence type="ECO:0000259" key="2">
    <source>
        <dbReference type="PROSITE" id="PS50940"/>
    </source>
</evidence>
<dbReference type="AlphaFoldDB" id="A0AAD8A577"/>
<protein>
    <recommendedName>
        <fullName evidence="2">Chitin-binding type-2 domain-containing protein</fullName>
    </recommendedName>
</protein>
<feature type="domain" description="Chitin-binding type-2" evidence="2">
    <location>
        <begin position="161"/>
        <end position="219"/>
    </location>
</feature>
<dbReference type="EMBL" id="JASPKZ010003844">
    <property type="protein sequence ID" value="KAJ9592201.1"/>
    <property type="molecule type" value="Genomic_DNA"/>
</dbReference>
<feature type="compositionally biased region" description="Acidic residues" evidence="1">
    <location>
        <begin position="330"/>
        <end position="340"/>
    </location>
</feature>
<comment type="caution">
    <text evidence="3">The sequence shown here is derived from an EMBL/GenBank/DDBJ whole genome shotgun (WGS) entry which is preliminary data.</text>
</comment>
<feature type="compositionally biased region" description="Low complexity" evidence="1">
    <location>
        <begin position="85"/>
        <end position="121"/>
    </location>
</feature>
<proteinExistence type="predicted"/>
<keyword evidence="4" id="KW-1185">Reference proteome</keyword>
<feature type="compositionally biased region" description="Polar residues" evidence="1">
    <location>
        <begin position="314"/>
        <end position="324"/>
    </location>
</feature>
<name>A0AAD8A577_DIPPU</name>
<reference evidence="3" key="2">
    <citation type="submission" date="2023-05" db="EMBL/GenBank/DDBJ databases">
        <authorList>
            <person name="Fouks B."/>
        </authorList>
    </citation>
    <scope>NUCLEOTIDE SEQUENCE</scope>
    <source>
        <strain evidence="3">Stay&amp;Tobe</strain>
        <tissue evidence="3">Testes</tissue>
    </source>
</reference>
<dbReference type="Proteomes" id="UP001233999">
    <property type="component" value="Unassembled WGS sequence"/>
</dbReference>
<accession>A0AAD8A577</accession>
<sequence>LLGAATAQEDEDRDKRQSGYYQGITTRGPGRAFPGVGGPPQGFRAAPVEEDEEDEVVSRNTVTPSTGPQALLLVRQSHPTPQPQPVQYRRPVQPDYSQQRPQQQQLRKPPQGGRGGPFPNQQLQATELSTEERLFYFLQEEEVEKEEDEPDRLSLLLPNSKFDCNGKKTGYYADDGLNCEVFHYCQDNARHSWICPEGFLFHQVHLICMPPSGDNICPQSSQYHFVNDYLYRPVNAEEAQTKPNVTLRYHDRYYPDTYYEPEEQQRPQQVAQRAPITTPRGRPVQLQPTLRPVLFRQSGGPNQVFHSPEEVNIPLQQRRPSQSPIRKDDDFDFDDSPFRG</sequence>
<dbReference type="GO" id="GO:0008061">
    <property type="term" value="F:chitin binding"/>
    <property type="evidence" value="ECO:0007669"/>
    <property type="project" value="InterPro"/>
</dbReference>
<feature type="region of interest" description="Disordered" evidence="1">
    <location>
        <begin position="1"/>
        <end position="121"/>
    </location>
</feature>
<dbReference type="SUPFAM" id="SSF57625">
    <property type="entry name" value="Invertebrate chitin-binding proteins"/>
    <property type="match status" value="1"/>
</dbReference>
<evidence type="ECO:0000256" key="1">
    <source>
        <dbReference type="SAM" id="MobiDB-lite"/>
    </source>
</evidence>
<dbReference type="PANTHER" id="PTHR22933">
    <property type="entry name" value="FI18007P1-RELATED"/>
    <property type="match status" value="1"/>
</dbReference>
<dbReference type="InterPro" id="IPR052976">
    <property type="entry name" value="Scoloptoxin-like"/>
</dbReference>
<dbReference type="Pfam" id="PF01607">
    <property type="entry name" value="CBM_14"/>
    <property type="match status" value="1"/>
</dbReference>
<dbReference type="InterPro" id="IPR002557">
    <property type="entry name" value="Chitin-bd_dom"/>
</dbReference>
<evidence type="ECO:0000313" key="3">
    <source>
        <dbReference type="EMBL" id="KAJ9592201.1"/>
    </source>
</evidence>
<organism evidence="3 4">
    <name type="scientific">Diploptera punctata</name>
    <name type="common">Pacific beetle cockroach</name>
    <dbReference type="NCBI Taxonomy" id="6984"/>
    <lineage>
        <taxon>Eukaryota</taxon>
        <taxon>Metazoa</taxon>
        <taxon>Ecdysozoa</taxon>
        <taxon>Arthropoda</taxon>
        <taxon>Hexapoda</taxon>
        <taxon>Insecta</taxon>
        <taxon>Pterygota</taxon>
        <taxon>Neoptera</taxon>
        <taxon>Polyneoptera</taxon>
        <taxon>Dictyoptera</taxon>
        <taxon>Blattodea</taxon>
        <taxon>Blaberoidea</taxon>
        <taxon>Blaberidae</taxon>
        <taxon>Diplopterinae</taxon>
        <taxon>Diploptera</taxon>
    </lineage>
</organism>
<dbReference type="PROSITE" id="PS50940">
    <property type="entry name" value="CHIT_BIND_II"/>
    <property type="match status" value="1"/>
</dbReference>
<feature type="region of interest" description="Disordered" evidence="1">
    <location>
        <begin position="259"/>
        <end position="340"/>
    </location>
</feature>
<reference evidence="3" key="1">
    <citation type="journal article" date="2023" name="IScience">
        <title>Live-bearing cockroach genome reveals convergent evolutionary mechanisms linked to viviparity in insects and beyond.</title>
        <authorList>
            <person name="Fouks B."/>
            <person name="Harrison M.C."/>
            <person name="Mikhailova A.A."/>
            <person name="Marchal E."/>
            <person name="English S."/>
            <person name="Carruthers M."/>
            <person name="Jennings E.C."/>
            <person name="Chiamaka E.L."/>
            <person name="Frigard R.A."/>
            <person name="Pippel M."/>
            <person name="Attardo G.M."/>
            <person name="Benoit J.B."/>
            <person name="Bornberg-Bauer E."/>
            <person name="Tobe S.S."/>
        </authorList>
    </citation>
    <scope>NUCLEOTIDE SEQUENCE</scope>
    <source>
        <strain evidence="3">Stay&amp;Tobe</strain>
    </source>
</reference>
<dbReference type="GO" id="GO:0005576">
    <property type="term" value="C:extracellular region"/>
    <property type="evidence" value="ECO:0007669"/>
    <property type="project" value="InterPro"/>
</dbReference>
<dbReference type="InterPro" id="IPR036508">
    <property type="entry name" value="Chitin-bd_dom_sf"/>
</dbReference>
<dbReference type="PANTHER" id="PTHR22933:SF31">
    <property type="entry name" value="FI18007P1"/>
    <property type="match status" value="1"/>
</dbReference>
<evidence type="ECO:0000313" key="4">
    <source>
        <dbReference type="Proteomes" id="UP001233999"/>
    </source>
</evidence>
<feature type="non-terminal residue" evidence="3">
    <location>
        <position position="1"/>
    </location>
</feature>
<gene>
    <name evidence="3" type="ORF">L9F63_001317</name>
</gene>
<feature type="compositionally biased region" description="Polar residues" evidence="1">
    <location>
        <begin position="58"/>
        <end position="68"/>
    </location>
</feature>
<feature type="compositionally biased region" description="Low complexity" evidence="1">
    <location>
        <begin position="266"/>
        <end position="275"/>
    </location>
</feature>